<dbReference type="AlphaFoldDB" id="A0ABD1FCL2"/>
<dbReference type="InterPro" id="IPR003890">
    <property type="entry name" value="MIF4G-like_typ-3"/>
</dbReference>
<keyword evidence="7" id="KW-1185">Reference proteome</keyword>
<reference evidence="6 7" key="1">
    <citation type="submission" date="2024-05" db="EMBL/GenBank/DDBJ databases">
        <title>Genetic variation in Jamaican populations of the coffee berry borer (Hypothenemus hampei).</title>
        <authorList>
            <person name="Errbii M."/>
            <person name="Myrie A."/>
        </authorList>
    </citation>
    <scope>NUCLEOTIDE SEQUENCE [LARGE SCALE GENOMIC DNA]</scope>
    <source>
        <strain evidence="6">JA-Hopewell-2020-01-JO</strain>
        <tissue evidence="6">Whole body</tissue>
    </source>
</reference>
<dbReference type="Gene3D" id="1.25.40.180">
    <property type="match status" value="1"/>
</dbReference>
<feature type="compositionally biased region" description="Low complexity" evidence="4">
    <location>
        <begin position="92"/>
        <end position="106"/>
    </location>
</feature>
<evidence type="ECO:0000256" key="4">
    <source>
        <dbReference type="SAM" id="MobiDB-lite"/>
    </source>
</evidence>
<comment type="caution">
    <text evidence="6">The sequence shown here is derived from an EMBL/GenBank/DDBJ whole genome shotgun (WGS) entry which is preliminary data.</text>
</comment>
<accession>A0ABD1FCL2</accession>
<keyword evidence="2" id="KW-0963">Cytoplasm</keyword>
<dbReference type="InterPro" id="IPR016024">
    <property type="entry name" value="ARM-type_fold"/>
</dbReference>
<dbReference type="InterPro" id="IPR051367">
    <property type="entry name" value="mRNA_TranslReg/HistoneTransl"/>
</dbReference>
<feature type="region of interest" description="Disordered" evidence="4">
    <location>
        <begin position="1"/>
        <end position="41"/>
    </location>
</feature>
<dbReference type="SMART" id="SM00543">
    <property type="entry name" value="MIF4G"/>
    <property type="match status" value="1"/>
</dbReference>
<dbReference type="EMBL" id="JBDJPC010000001">
    <property type="protein sequence ID" value="KAL1517019.1"/>
    <property type="molecule type" value="Genomic_DNA"/>
</dbReference>
<protein>
    <recommendedName>
        <fullName evidence="5">MIF4G domain-containing protein</fullName>
    </recommendedName>
</protein>
<dbReference type="PANTHER" id="PTHR23254">
    <property type="entry name" value="EIF4G DOMAIN PROTEIN"/>
    <property type="match status" value="1"/>
</dbReference>
<sequence length="389" mass="44587">MDKKTPPLWDQSACDSQMPTREPKSKPISLPKTPQDGQFKKTVLSADAPEFVPSWLKETTPVEEQINNLQLNENTKFNSKSGAQNRLKKYRNQSSQGSTSSSRNSLNSKFNSLDMSRLQQLITSVINYPGQFDDLLMVFIETLNPYFNDVLAMSEIAKLLVTQGIEYSNFRYNGARLCWFVEQRCPTFRADLHLSCKKELQENPNQQNVLLFIAELYTQLPHDTLYGSLLIDAMKKLLRLQGNDNIKCVCQALKLTGYSLEQNHKQALDELFIQLREFSKTVSETLLTLINYVINLRESNWGRSNSIPEATSTENTDFDSECEEMVNGILYETETGLELTNEEQKFLAANANHDEYLLDDDSDELYDPDPEMDEEIQAAFEEFLKMNKS</sequence>
<feature type="region of interest" description="Disordered" evidence="4">
    <location>
        <begin position="78"/>
        <end position="106"/>
    </location>
</feature>
<comment type="subcellular location">
    <subcellularLocation>
        <location evidence="1">Cytoplasm</location>
    </subcellularLocation>
</comment>
<evidence type="ECO:0000313" key="7">
    <source>
        <dbReference type="Proteomes" id="UP001566132"/>
    </source>
</evidence>
<feature type="domain" description="MIF4G" evidence="5">
    <location>
        <begin position="115"/>
        <end position="300"/>
    </location>
</feature>
<proteinExistence type="predicted"/>
<evidence type="ECO:0000256" key="1">
    <source>
        <dbReference type="ARBA" id="ARBA00004496"/>
    </source>
</evidence>
<evidence type="ECO:0000256" key="2">
    <source>
        <dbReference type="ARBA" id="ARBA00022490"/>
    </source>
</evidence>
<name>A0ABD1FCL2_HYPHA</name>
<organism evidence="6 7">
    <name type="scientific">Hypothenemus hampei</name>
    <name type="common">Coffee berry borer</name>
    <dbReference type="NCBI Taxonomy" id="57062"/>
    <lineage>
        <taxon>Eukaryota</taxon>
        <taxon>Metazoa</taxon>
        <taxon>Ecdysozoa</taxon>
        <taxon>Arthropoda</taxon>
        <taxon>Hexapoda</taxon>
        <taxon>Insecta</taxon>
        <taxon>Pterygota</taxon>
        <taxon>Neoptera</taxon>
        <taxon>Endopterygota</taxon>
        <taxon>Coleoptera</taxon>
        <taxon>Polyphaga</taxon>
        <taxon>Cucujiformia</taxon>
        <taxon>Curculionidae</taxon>
        <taxon>Scolytinae</taxon>
        <taxon>Hypothenemus</taxon>
    </lineage>
</organism>
<evidence type="ECO:0000259" key="5">
    <source>
        <dbReference type="SMART" id="SM00543"/>
    </source>
</evidence>
<dbReference type="GO" id="GO:0006417">
    <property type="term" value="P:regulation of translation"/>
    <property type="evidence" value="ECO:0007669"/>
    <property type="project" value="UniProtKB-KW"/>
</dbReference>
<gene>
    <name evidence="6" type="ORF">ABEB36_000840</name>
</gene>
<dbReference type="Proteomes" id="UP001566132">
    <property type="component" value="Unassembled WGS sequence"/>
</dbReference>
<dbReference type="GO" id="GO:0005737">
    <property type="term" value="C:cytoplasm"/>
    <property type="evidence" value="ECO:0007669"/>
    <property type="project" value="UniProtKB-SubCell"/>
</dbReference>
<keyword evidence="3" id="KW-0810">Translation regulation</keyword>
<dbReference type="SUPFAM" id="SSF48371">
    <property type="entry name" value="ARM repeat"/>
    <property type="match status" value="1"/>
</dbReference>
<evidence type="ECO:0000256" key="3">
    <source>
        <dbReference type="ARBA" id="ARBA00022845"/>
    </source>
</evidence>
<evidence type="ECO:0000313" key="6">
    <source>
        <dbReference type="EMBL" id="KAL1517019.1"/>
    </source>
</evidence>
<dbReference type="PANTHER" id="PTHR23254:SF15">
    <property type="entry name" value="POLYADENYLATE-BINDING PROTEIN-INTERACTING PROTEIN 1"/>
    <property type="match status" value="1"/>
</dbReference>